<dbReference type="InterPro" id="IPR002372">
    <property type="entry name" value="PQQ_rpt_dom"/>
</dbReference>
<dbReference type="PANTHER" id="PTHR34512">
    <property type="entry name" value="CELL SURFACE PROTEIN"/>
    <property type="match status" value="1"/>
</dbReference>
<dbReference type="PANTHER" id="PTHR34512:SF30">
    <property type="entry name" value="OUTER MEMBRANE PROTEIN ASSEMBLY FACTOR BAMB"/>
    <property type="match status" value="1"/>
</dbReference>
<evidence type="ECO:0000313" key="2">
    <source>
        <dbReference type="EMBL" id="TWT59134.1"/>
    </source>
</evidence>
<keyword evidence="3" id="KW-1185">Reference proteome</keyword>
<dbReference type="AlphaFoldDB" id="A0A5C5X8C8"/>
<name>A0A5C5X8C8_9PLAN</name>
<dbReference type="Proteomes" id="UP000317243">
    <property type="component" value="Unassembled WGS sequence"/>
</dbReference>
<dbReference type="InterPro" id="IPR015943">
    <property type="entry name" value="WD40/YVTN_repeat-like_dom_sf"/>
</dbReference>
<gene>
    <name evidence="2" type="primary">bamB_1</name>
    <name evidence="2" type="ORF">KOR42_25230</name>
</gene>
<evidence type="ECO:0000313" key="3">
    <source>
        <dbReference type="Proteomes" id="UP000317243"/>
    </source>
</evidence>
<dbReference type="Gene3D" id="2.130.10.10">
    <property type="entry name" value="YVTN repeat-like/Quinoprotein amine dehydrogenase"/>
    <property type="match status" value="1"/>
</dbReference>
<accession>A0A5C5X8C8</accession>
<dbReference type="Pfam" id="PF13360">
    <property type="entry name" value="PQQ_2"/>
    <property type="match status" value="1"/>
</dbReference>
<comment type="caution">
    <text evidence="2">The sequence shown here is derived from an EMBL/GenBank/DDBJ whole genome shotgun (WGS) entry which is preliminary data.</text>
</comment>
<proteinExistence type="predicted"/>
<dbReference type="EMBL" id="SIHI01000001">
    <property type="protein sequence ID" value="TWT59134.1"/>
    <property type="molecule type" value="Genomic_DNA"/>
</dbReference>
<organism evidence="2 3">
    <name type="scientific">Thalassoglobus neptunius</name>
    <dbReference type="NCBI Taxonomy" id="1938619"/>
    <lineage>
        <taxon>Bacteria</taxon>
        <taxon>Pseudomonadati</taxon>
        <taxon>Planctomycetota</taxon>
        <taxon>Planctomycetia</taxon>
        <taxon>Planctomycetales</taxon>
        <taxon>Planctomycetaceae</taxon>
        <taxon>Thalassoglobus</taxon>
    </lineage>
</organism>
<dbReference type="RefSeq" id="WP_146509909.1">
    <property type="nucleotide sequence ID" value="NZ_SIHI01000001.1"/>
</dbReference>
<feature type="domain" description="Pyrrolo-quinoline quinone repeat" evidence="1">
    <location>
        <begin position="393"/>
        <end position="644"/>
    </location>
</feature>
<dbReference type="OrthoDB" id="223176at2"/>
<sequence length="693" mass="77621">MTRTPERPSALSLSLLTGSILWGLFLSSETLCQPVPVVPLQTPQRPAETLLPGSEVLGAPVRFPIVTETDSQRQRAFESIKTLLQNDQLEAAQQQLQQLEDVSAGRLVALDNRRRMDFQLVVDLHFPGMDHRLTKDSRVNSSDGKTSSLWRDLLTHSRTADDVPVDADQSWKRGNFEDARQVWLTLLNFQNEFGQAAPGSSVSEVSKAEILKRLIVADGVTGRLLTARKRLNRWRGSILDVDGSVAGRTGNVGELLERWLDRQSSLAPEGFITEQDSFPFQRTRFDFVEEKWSRPVEFITDSLAISEPVIWNDVLLVSDQLGLRALNLFTGEAAWPVDRDDAGSLIETPPLMENREIVPFAQESGSLVNDLWIGRTGVARFVVNRVRDEFQRSRVFAIDLQRQGQIRWTVAANDLRTDANDAAQWIFSGPPKIEEDLVVIPLRSAEPDYGLRLVAFDQASGELIWDERIGSTLGETSTPDRVFLDEIHIQDQMIFWNIDQEAVAGLDLTTGRLLWVTALPSQSWSRVDAELFESSPIDGAVWGSDQALFARSKEGVARLDPYTGDLIWHTWRRRGSERFLGVHEGQLIAVGSGLASFEVERGDVQWEYEIEGFQQPANALLFGGAIFAPTGDEVWTIDAHLGQILQRDFTQLLTGHEIESVAIRDSLIIATGSKELTTFKIVRIAESPLHLRE</sequence>
<evidence type="ECO:0000259" key="1">
    <source>
        <dbReference type="Pfam" id="PF13360"/>
    </source>
</evidence>
<reference evidence="2 3" key="1">
    <citation type="submission" date="2019-02" db="EMBL/GenBank/DDBJ databases">
        <title>Deep-cultivation of Planctomycetes and their phenomic and genomic characterization uncovers novel biology.</title>
        <authorList>
            <person name="Wiegand S."/>
            <person name="Jogler M."/>
            <person name="Boedeker C."/>
            <person name="Pinto D."/>
            <person name="Vollmers J."/>
            <person name="Rivas-Marin E."/>
            <person name="Kohn T."/>
            <person name="Peeters S.H."/>
            <person name="Heuer A."/>
            <person name="Rast P."/>
            <person name="Oberbeckmann S."/>
            <person name="Bunk B."/>
            <person name="Jeske O."/>
            <person name="Meyerdierks A."/>
            <person name="Storesund J.E."/>
            <person name="Kallscheuer N."/>
            <person name="Luecker S."/>
            <person name="Lage O.M."/>
            <person name="Pohl T."/>
            <person name="Merkel B.J."/>
            <person name="Hornburger P."/>
            <person name="Mueller R.-W."/>
            <person name="Bruemmer F."/>
            <person name="Labrenz M."/>
            <person name="Spormann A.M."/>
            <person name="Op Den Camp H."/>
            <person name="Overmann J."/>
            <person name="Amann R."/>
            <person name="Jetten M.S.M."/>
            <person name="Mascher T."/>
            <person name="Medema M.H."/>
            <person name="Devos D.P."/>
            <person name="Kaster A.-K."/>
            <person name="Ovreas L."/>
            <person name="Rohde M."/>
            <person name="Galperin M.Y."/>
            <person name="Jogler C."/>
        </authorList>
    </citation>
    <scope>NUCLEOTIDE SEQUENCE [LARGE SCALE GENOMIC DNA]</scope>
    <source>
        <strain evidence="2 3">KOR42</strain>
    </source>
</reference>
<protein>
    <submittedName>
        <fullName evidence="2">Outer membrane protein assembly factor BamB</fullName>
    </submittedName>
</protein>
<dbReference type="InterPro" id="IPR011047">
    <property type="entry name" value="Quinoprotein_ADH-like_sf"/>
</dbReference>
<dbReference type="SUPFAM" id="SSF50998">
    <property type="entry name" value="Quinoprotein alcohol dehydrogenase-like"/>
    <property type="match status" value="1"/>
</dbReference>